<organism evidence="2 3">
    <name type="scientific">Megasphaera paucivorans</name>
    <dbReference type="NCBI Taxonomy" id="349095"/>
    <lineage>
        <taxon>Bacteria</taxon>
        <taxon>Bacillati</taxon>
        <taxon>Bacillota</taxon>
        <taxon>Negativicutes</taxon>
        <taxon>Veillonellales</taxon>
        <taxon>Veillonellaceae</taxon>
        <taxon>Megasphaera</taxon>
    </lineage>
</organism>
<dbReference type="Proteomes" id="UP000199309">
    <property type="component" value="Unassembled WGS sequence"/>
</dbReference>
<protein>
    <submittedName>
        <fullName evidence="2">Uncharacterized protein</fullName>
    </submittedName>
</protein>
<feature type="coiled-coil region" evidence="1">
    <location>
        <begin position="1"/>
        <end position="35"/>
    </location>
</feature>
<dbReference type="STRING" id="349095.SAMN05660299_00472"/>
<dbReference type="AlphaFoldDB" id="A0A1G9RJ70"/>
<sequence>MFEMKKLNDALDQRIAELKKRQDDLNREYVKLYNENNGVCTPEMEKIIFELLENDKSIEDACRRIDSKFHYLGNILK</sequence>
<evidence type="ECO:0000313" key="3">
    <source>
        <dbReference type="Proteomes" id="UP000199309"/>
    </source>
</evidence>
<evidence type="ECO:0000313" key="2">
    <source>
        <dbReference type="EMBL" id="SDM22937.1"/>
    </source>
</evidence>
<keyword evidence="3" id="KW-1185">Reference proteome</keyword>
<evidence type="ECO:0000256" key="1">
    <source>
        <dbReference type="SAM" id="Coils"/>
    </source>
</evidence>
<gene>
    <name evidence="2" type="ORF">SAMN05660299_00472</name>
</gene>
<reference evidence="2 3" key="1">
    <citation type="submission" date="2016-10" db="EMBL/GenBank/DDBJ databases">
        <authorList>
            <person name="de Groot N.N."/>
        </authorList>
    </citation>
    <scope>NUCLEOTIDE SEQUENCE [LARGE SCALE GENOMIC DNA]</scope>
    <source>
        <strain evidence="2 3">DSM 16981</strain>
    </source>
</reference>
<dbReference type="EMBL" id="FNHQ01000003">
    <property type="protein sequence ID" value="SDM22937.1"/>
    <property type="molecule type" value="Genomic_DNA"/>
</dbReference>
<name>A0A1G9RJ70_9FIRM</name>
<proteinExistence type="predicted"/>
<keyword evidence="1" id="KW-0175">Coiled coil</keyword>
<accession>A0A1G9RJ70</accession>